<dbReference type="Pfam" id="PF00658">
    <property type="entry name" value="MLLE"/>
    <property type="match status" value="1"/>
</dbReference>
<dbReference type="AlphaFoldDB" id="A0A8K0V079"/>
<dbReference type="EMBL" id="JAEVFJ010000002">
    <property type="protein sequence ID" value="KAH8107049.1"/>
    <property type="molecule type" value="Genomic_DNA"/>
</dbReference>
<accession>A0A8K0V079</accession>
<evidence type="ECO:0000256" key="2">
    <source>
        <dbReference type="ARBA" id="ARBA00004496"/>
    </source>
</evidence>
<keyword evidence="10 12" id="KW-0694">RNA-binding</keyword>
<dbReference type="OrthoDB" id="19742at2759"/>
<evidence type="ECO:0000313" key="17">
    <source>
        <dbReference type="EMBL" id="KAH8107049.1"/>
    </source>
</evidence>
<reference evidence="17" key="1">
    <citation type="journal article" date="2021" name="New Phytol.">
        <title>Evolutionary innovations through gain and loss of genes in the ectomycorrhizal Boletales.</title>
        <authorList>
            <person name="Wu G."/>
            <person name="Miyauchi S."/>
            <person name="Morin E."/>
            <person name="Kuo A."/>
            <person name="Drula E."/>
            <person name="Varga T."/>
            <person name="Kohler A."/>
            <person name="Feng B."/>
            <person name="Cao Y."/>
            <person name="Lipzen A."/>
            <person name="Daum C."/>
            <person name="Hundley H."/>
            <person name="Pangilinan J."/>
            <person name="Johnson J."/>
            <person name="Barry K."/>
            <person name="LaButti K."/>
            <person name="Ng V."/>
            <person name="Ahrendt S."/>
            <person name="Min B."/>
            <person name="Choi I.G."/>
            <person name="Park H."/>
            <person name="Plett J.M."/>
            <person name="Magnuson J."/>
            <person name="Spatafora J.W."/>
            <person name="Nagy L.G."/>
            <person name="Henrissat B."/>
            <person name="Grigoriev I.V."/>
            <person name="Yang Z.L."/>
            <person name="Xu J."/>
            <person name="Martin F.M."/>
        </authorList>
    </citation>
    <scope>NUCLEOTIDE SEQUENCE</scope>
    <source>
        <strain evidence="17">KKN 215</strain>
    </source>
</reference>
<keyword evidence="18" id="KW-1185">Reference proteome</keyword>
<dbReference type="InterPro" id="IPR036053">
    <property type="entry name" value="PABP-dom"/>
</dbReference>
<feature type="domain" description="RRM" evidence="15">
    <location>
        <begin position="43"/>
        <end position="121"/>
    </location>
</feature>
<dbReference type="InterPro" id="IPR012677">
    <property type="entry name" value="Nucleotide-bd_a/b_plait_sf"/>
</dbReference>
<dbReference type="PROSITE" id="PS50102">
    <property type="entry name" value="RRM"/>
    <property type="match status" value="4"/>
</dbReference>
<organism evidence="17 18">
    <name type="scientific">Cristinia sonorae</name>
    <dbReference type="NCBI Taxonomy" id="1940300"/>
    <lineage>
        <taxon>Eukaryota</taxon>
        <taxon>Fungi</taxon>
        <taxon>Dikarya</taxon>
        <taxon>Basidiomycota</taxon>
        <taxon>Agaricomycotina</taxon>
        <taxon>Agaricomycetes</taxon>
        <taxon>Agaricomycetidae</taxon>
        <taxon>Agaricales</taxon>
        <taxon>Pleurotineae</taxon>
        <taxon>Stephanosporaceae</taxon>
        <taxon>Cristinia</taxon>
    </lineage>
</organism>
<dbReference type="CDD" id="cd12381">
    <property type="entry name" value="RRM4_I_PABPs"/>
    <property type="match status" value="1"/>
</dbReference>
<dbReference type="GO" id="GO:0010494">
    <property type="term" value="C:cytoplasmic stress granule"/>
    <property type="evidence" value="ECO:0007669"/>
    <property type="project" value="UniProtKB-ARBA"/>
</dbReference>
<feature type="domain" description="RRM" evidence="15">
    <location>
        <begin position="213"/>
        <end position="290"/>
    </location>
</feature>
<evidence type="ECO:0000256" key="13">
    <source>
        <dbReference type="RuleBase" id="RU362004"/>
    </source>
</evidence>
<feature type="compositionally biased region" description="Pro residues" evidence="14">
    <location>
        <begin position="451"/>
        <end position="478"/>
    </location>
</feature>
<dbReference type="InterPro" id="IPR035979">
    <property type="entry name" value="RBD_domain_sf"/>
</dbReference>
<keyword evidence="11" id="KW-0539">Nucleus</keyword>
<dbReference type="SMART" id="SM00361">
    <property type="entry name" value="RRM_1"/>
    <property type="match status" value="4"/>
</dbReference>
<comment type="function">
    <text evidence="13">Binds the poly(A) tail of mRNA.</text>
</comment>
<keyword evidence="6" id="KW-0507">mRNA processing</keyword>
<evidence type="ECO:0000256" key="9">
    <source>
        <dbReference type="ARBA" id="ARBA00022845"/>
    </source>
</evidence>
<feature type="compositionally biased region" description="Low complexity" evidence="14">
    <location>
        <begin position="512"/>
        <end position="538"/>
    </location>
</feature>
<dbReference type="FunFam" id="3.30.70.330:FF:000003">
    <property type="entry name" value="Polyadenylate-binding protein"/>
    <property type="match status" value="1"/>
</dbReference>
<dbReference type="InterPro" id="IPR000504">
    <property type="entry name" value="RRM_dom"/>
</dbReference>
<dbReference type="InterPro" id="IPR006515">
    <property type="entry name" value="PABP_1234"/>
</dbReference>
<comment type="caution">
    <text evidence="17">The sequence shown here is derived from an EMBL/GenBank/DDBJ whole genome shotgun (WGS) entry which is preliminary data.</text>
</comment>
<comment type="subcellular location">
    <subcellularLocation>
        <location evidence="2 13">Cytoplasm</location>
    </subcellularLocation>
    <subcellularLocation>
        <location evidence="1">Nucleus</location>
    </subcellularLocation>
</comment>
<feature type="domain" description="RRM" evidence="15">
    <location>
        <begin position="131"/>
        <end position="210"/>
    </location>
</feature>
<dbReference type="Pfam" id="PF00076">
    <property type="entry name" value="RRM_1"/>
    <property type="match status" value="4"/>
</dbReference>
<gene>
    <name evidence="17" type="ORF">BXZ70DRAFT_903804</name>
</gene>
<keyword evidence="7" id="KW-0677">Repeat</keyword>
<evidence type="ECO:0000256" key="10">
    <source>
        <dbReference type="ARBA" id="ARBA00022884"/>
    </source>
</evidence>
<evidence type="ECO:0000256" key="4">
    <source>
        <dbReference type="ARBA" id="ARBA00022448"/>
    </source>
</evidence>
<evidence type="ECO:0000256" key="14">
    <source>
        <dbReference type="SAM" id="MobiDB-lite"/>
    </source>
</evidence>
<evidence type="ECO:0000313" key="18">
    <source>
        <dbReference type="Proteomes" id="UP000813824"/>
    </source>
</evidence>
<dbReference type="InterPro" id="IPR003954">
    <property type="entry name" value="RRM_euk-type"/>
</dbReference>
<comment type="similarity">
    <text evidence="3 13">Belongs to the polyadenylate-binding protein type-1 family.</text>
</comment>
<dbReference type="SUPFAM" id="SSF63570">
    <property type="entry name" value="PABC (PABP) domain"/>
    <property type="match status" value="1"/>
</dbReference>
<dbReference type="Proteomes" id="UP000813824">
    <property type="component" value="Unassembled WGS sequence"/>
</dbReference>
<evidence type="ECO:0000259" key="16">
    <source>
        <dbReference type="PROSITE" id="PS51309"/>
    </source>
</evidence>
<dbReference type="GO" id="GO:0005634">
    <property type="term" value="C:nucleus"/>
    <property type="evidence" value="ECO:0007669"/>
    <property type="project" value="UniProtKB-SubCell"/>
</dbReference>
<evidence type="ECO:0000256" key="5">
    <source>
        <dbReference type="ARBA" id="ARBA00022490"/>
    </source>
</evidence>
<proteinExistence type="inferred from homology"/>
<dbReference type="GO" id="GO:0051028">
    <property type="term" value="P:mRNA transport"/>
    <property type="evidence" value="ECO:0007669"/>
    <property type="project" value="UniProtKB-KW"/>
</dbReference>
<protein>
    <recommendedName>
        <fullName evidence="13">Polyadenylate-binding protein</fullName>
        <shortName evidence="13">PABP</shortName>
    </recommendedName>
</protein>
<evidence type="ECO:0000256" key="3">
    <source>
        <dbReference type="ARBA" id="ARBA00008557"/>
    </source>
</evidence>
<dbReference type="Gene3D" id="1.10.1900.10">
    <property type="entry name" value="c-terminal domain of poly(a) binding protein"/>
    <property type="match status" value="1"/>
</dbReference>
<dbReference type="CDD" id="cd12379">
    <property type="entry name" value="RRM2_I_PABPs"/>
    <property type="match status" value="1"/>
</dbReference>
<evidence type="ECO:0000259" key="15">
    <source>
        <dbReference type="PROSITE" id="PS50102"/>
    </source>
</evidence>
<dbReference type="CDD" id="cd12378">
    <property type="entry name" value="RRM1_I_PABPs"/>
    <property type="match status" value="1"/>
</dbReference>
<dbReference type="InterPro" id="IPR045305">
    <property type="entry name" value="RRM2_I_PABPs"/>
</dbReference>
<dbReference type="FunFam" id="3.30.70.330:FF:000520">
    <property type="entry name" value="Polyadenylate-binding protein"/>
    <property type="match status" value="1"/>
</dbReference>
<sequence length="630" mass="67882">MSSAAVAQPQDVAPGIAPEAAAPAPAPVAAYNPPPPQMPAPSASLYVGELDPTVTEAMLFEIFNMIGPVASIRVCRDAVTRRSLGYAYVNYLNASDGERALEQLNYSLIKGRACRIMWSQRDPALRKTGQGNIFIKNLDEQIDNKALHDTFAAFGNVLSCKVATDEHGRSKGYGFVHYETAEAAETAIKAVNGHHISRKERQSKIEEMKSQFTNIYVKNLDTSVTQEEFMELFQPFGDVTSAVVQVDDEGNSKGFGFVNFATHEEAQKAVDGLHDTELKGKKLFVARAQKKAEREQELRQSYEQVKMEKMSKYQGVNLYIKNLEDDIDDDRLRAEFEPFGAITSAKVMRDEKGISKGFGFVCFSSPDEATKAVAEMNNKMIGSKPLYVSLAQRREVRRQQLESQIAQRNQIRMQQAAAAGMPGGRGMMGYGQPGMMPPRPRYPPGGQVPGMPMPGPYGQAPPPGYGMPGYPRRPPPGGRGPTDPSIPPNGASPRPAGPGGATPAARPPPAGAPAARPPQAYKSNAPARGAAPASGTPAAPAPGTPQENPALSAALANASPMEQKQLLGEVLYMKIAPTQPELAGKITGMLLEMENAELLHLLDNQESLNNKVVEAIAVLAEFSQKEDGSQ</sequence>
<keyword evidence="9" id="KW-0810">Translation regulation</keyword>
<dbReference type="InterPro" id="IPR002004">
    <property type="entry name" value="PABP_HYD_C"/>
</dbReference>
<dbReference type="FunFam" id="3.30.70.330:FF:000441">
    <property type="entry name" value="Polyadenylate-binding protein"/>
    <property type="match status" value="1"/>
</dbReference>
<feature type="region of interest" description="Disordered" evidence="14">
    <location>
        <begin position="430"/>
        <end position="549"/>
    </location>
</feature>
<dbReference type="SUPFAM" id="SSF54928">
    <property type="entry name" value="RNA-binding domain, RBD"/>
    <property type="match status" value="2"/>
</dbReference>
<evidence type="ECO:0000256" key="11">
    <source>
        <dbReference type="ARBA" id="ARBA00023242"/>
    </source>
</evidence>
<dbReference type="SMART" id="SM00517">
    <property type="entry name" value="PolyA"/>
    <property type="match status" value="1"/>
</dbReference>
<evidence type="ECO:0000256" key="6">
    <source>
        <dbReference type="ARBA" id="ARBA00022664"/>
    </source>
</evidence>
<feature type="domain" description="RRM" evidence="15">
    <location>
        <begin position="316"/>
        <end position="393"/>
    </location>
</feature>
<dbReference type="SMART" id="SM00360">
    <property type="entry name" value="RRM"/>
    <property type="match status" value="4"/>
</dbReference>
<dbReference type="NCBIfam" id="TIGR01628">
    <property type="entry name" value="PABP-1234"/>
    <property type="match status" value="1"/>
</dbReference>
<keyword evidence="4" id="KW-0813">Transport</keyword>
<dbReference type="PANTHER" id="PTHR24012">
    <property type="entry name" value="RNA BINDING PROTEIN"/>
    <property type="match status" value="1"/>
</dbReference>
<evidence type="ECO:0000256" key="7">
    <source>
        <dbReference type="ARBA" id="ARBA00022737"/>
    </source>
</evidence>
<evidence type="ECO:0000256" key="1">
    <source>
        <dbReference type="ARBA" id="ARBA00004123"/>
    </source>
</evidence>
<dbReference type="InterPro" id="IPR034364">
    <property type="entry name" value="PABP_RRM1"/>
</dbReference>
<keyword evidence="8" id="KW-0509">mRNA transport</keyword>
<dbReference type="Gene3D" id="3.30.70.330">
    <property type="match status" value="4"/>
</dbReference>
<evidence type="ECO:0000256" key="12">
    <source>
        <dbReference type="PROSITE-ProRule" id="PRU00176"/>
    </source>
</evidence>
<evidence type="ECO:0000256" key="8">
    <source>
        <dbReference type="ARBA" id="ARBA00022816"/>
    </source>
</evidence>
<dbReference type="GO" id="GO:0006397">
    <property type="term" value="P:mRNA processing"/>
    <property type="evidence" value="ECO:0007669"/>
    <property type="project" value="UniProtKB-KW"/>
</dbReference>
<dbReference type="FunFam" id="3.30.70.330:FF:000648">
    <property type="entry name" value="Polyadenylate-binding protein"/>
    <property type="match status" value="1"/>
</dbReference>
<dbReference type="GO" id="GO:0006417">
    <property type="term" value="P:regulation of translation"/>
    <property type="evidence" value="ECO:0007669"/>
    <property type="project" value="UniProtKB-KW"/>
</dbReference>
<dbReference type="GO" id="GO:0003723">
    <property type="term" value="F:RNA binding"/>
    <property type="evidence" value="ECO:0007669"/>
    <property type="project" value="UniProtKB-UniRule"/>
</dbReference>
<dbReference type="CDD" id="cd12380">
    <property type="entry name" value="RRM3_I_PABPs"/>
    <property type="match status" value="1"/>
</dbReference>
<feature type="domain" description="PABC" evidence="16">
    <location>
        <begin position="547"/>
        <end position="624"/>
    </location>
</feature>
<dbReference type="PROSITE" id="PS51309">
    <property type="entry name" value="PABC"/>
    <property type="match status" value="1"/>
</dbReference>
<keyword evidence="5 13" id="KW-0963">Cytoplasm</keyword>
<name>A0A8K0V079_9AGAR</name>